<keyword evidence="1" id="KW-0560">Oxidoreductase</keyword>
<feature type="domain" description="GntR C-terminal" evidence="5">
    <location>
        <begin position="244"/>
        <end position="377"/>
    </location>
</feature>
<dbReference type="Gene3D" id="1.20.120.530">
    <property type="entry name" value="GntR ligand-binding domain-like"/>
    <property type="match status" value="1"/>
</dbReference>
<protein>
    <submittedName>
        <fullName evidence="7">Transcriptional regulator, GntR family</fullName>
    </submittedName>
</protein>
<dbReference type="SMART" id="SM00895">
    <property type="entry name" value="FCD"/>
    <property type="match status" value="1"/>
</dbReference>
<dbReference type="GO" id="GO:0003677">
    <property type="term" value="F:DNA binding"/>
    <property type="evidence" value="ECO:0007669"/>
    <property type="project" value="UniProtKB-KW"/>
</dbReference>
<dbReference type="SUPFAM" id="SSF48008">
    <property type="entry name" value="GntR ligand-binding domain-like"/>
    <property type="match status" value="1"/>
</dbReference>
<dbReference type="AlphaFoldDB" id="Q1AUW6"/>
<dbReference type="GO" id="GO:0010181">
    <property type="term" value="F:FMN binding"/>
    <property type="evidence" value="ECO:0007669"/>
    <property type="project" value="InterPro"/>
</dbReference>
<dbReference type="KEGG" id="rxy:Rxyl_1858"/>
<proteinExistence type="predicted"/>
<dbReference type="Proteomes" id="UP000006637">
    <property type="component" value="Chromosome"/>
</dbReference>
<dbReference type="PhylomeDB" id="Q1AUW6"/>
<dbReference type="InterPro" id="IPR050268">
    <property type="entry name" value="NADH-dep_flavin_reductase"/>
</dbReference>
<dbReference type="OrthoDB" id="3503791at2"/>
<evidence type="ECO:0000256" key="4">
    <source>
        <dbReference type="ARBA" id="ARBA00023163"/>
    </source>
</evidence>
<evidence type="ECO:0000256" key="2">
    <source>
        <dbReference type="ARBA" id="ARBA00023015"/>
    </source>
</evidence>
<evidence type="ECO:0000259" key="6">
    <source>
        <dbReference type="SMART" id="SM00903"/>
    </source>
</evidence>
<dbReference type="InterPro" id="IPR036390">
    <property type="entry name" value="WH_DNA-bd_sf"/>
</dbReference>
<dbReference type="Gene3D" id="2.30.110.10">
    <property type="entry name" value="Electron Transport, Fmn-binding Protein, Chain A"/>
    <property type="match status" value="1"/>
</dbReference>
<dbReference type="GO" id="GO:0003700">
    <property type="term" value="F:DNA-binding transcription factor activity"/>
    <property type="evidence" value="ECO:0007669"/>
    <property type="project" value="InterPro"/>
</dbReference>
<dbReference type="STRING" id="266117.Rxyl_1858"/>
<evidence type="ECO:0000259" key="5">
    <source>
        <dbReference type="SMART" id="SM00895"/>
    </source>
</evidence>
<keyword evidence="3" id="KW-0238">DNA-binding</keyword>
<dbReference type="Pfam" id="PF07729">
    <property type="entry name" value="FCD"/>
    <property type="match status" value="1"/>
</dbReference>
<evidence type="ECO:0000313" key="7">
    <source>
        <dbReference type="EMBL" id="ABG04812.1"/>
    </source>
</evidence>
<dbReference type="InterPro" id="IPR002563">
    <property type="entry name" value="Flavin_Rdtase-like_dom"/>
</dbReference>
<dbReference type="InterPro" id="IPR000524">
    <property type="entry name" value="Tscrpt_reg_HTH_GntR"/>
</dbReference>
<organism evidence="7 8">
    <name type="scientific">Rubrobacter xylanophilus (strain DSM 9941 / JCM 11954 / NBRC 16129 / PRD-1)</name>
    <dbReference type="NCBI Taxonomy" id="266117"/>
    <lineage>
        <taxon>Bacteria</taxon>
        <taxon>Bacillati</taxon>
        <taxon>Actinomycetota</taxon>
        <taxon>Rubrobacteria</taxon>
        <taxon>Rubrobacterales</taxon>
        <taxon>Rubrobacteraceae</taxon>
        <taxon>Rubrobacter</taxon>
    </lineage>
</organism>
<sequence>MDSTGIEQDSTSGRFVDRDLFRDVIGHFASGVTIITARHKETNFGITASAVCSLSLDPPMLLVCVNKKTGTRHAIAESKAFAVNILHEDQGELAARFARPNTDKYRGVEIVYGELGEPLLKDALAHLECRVVEEVTAGTHSVFLAEVQNAWAKEGTPLTYFRGKFGRFQEASDERVYREIRQLVLERDVPAGQSITINDLAYQLDAPRQAVYYAMTRLEAEGLVTREEEGRYVVSPLDSETLNGALDTRCALEVGAAEKAVGRISNEELAELRRRMEATLFSGEGRPVSAERYVEANAAFHEYTVALANNPTLLETYRQLTAEAVMSSALRAALEADDEFAGEQLKTLAEDHVRLTEAFEAGDLEEAKRVVRRHTEAAKRLGRYLMDSAGGSL</sequence>
<dbReference type="PANTHER" id="PTHR30466">
    <property type="entry name" value="FLAVIN REDUCTASE"/>
    <property type="match status" value="1"/>
</dbReference>
<dbReference type="eggNOG" id="COG1853">
    <property type="taxonomic scope" value="Bacteria"/>
</dbReference>
<dbReference type="HOGENOM" id="CLU_723256_0_0_11"/>
<dbReference type="Pfam" id="PF00392">
    <property type="entry name" value="GntR"/>
    <property type="match status" value="1"/>
</dbReference>
<evidence type="ECO:0000313" key="8">
    <source>
        <dbReference type="Proteomes" id="UP000006637"/>
    </source>
</evidence>
<keyword evidence="2" id="KW-0805">Transcription regulation</keyword>
<dbReference type="InterPro" id="IPR036388">
    <property type="entry name" value="WH-like_DNA-bd_sf"/>
</dbReference>
<gene>
    <name evidence="7" type="ordered locus">Rxyl_1858</name>
</gene>
<dbReference type="SUPFAM" id="SSF50475">
    <property type="entry name" value="FMN-binding split barrel"/>
    <property type="match status" value="1"/>
</dbReference>
<dbReference type="InterPro" id="IPR012349">
    <property type="entry name" value="Split_barrel_FMN-bd"/>
</dbReference>
<dbReference type="InterPro" id="IPR011711">
    <property type="entry name" value="GntR_C"/>
</dbReference>
<dbReference type="Pfam" id="PF01613">
    <property type="entry name" value="Flavin_Reduct"/>
    <property type="match status" value="1"/>
</dbReference>
<dbReference type="SMART" id="SM00903">
    <property type="entry name" value="Flavin_Reduct"/>
    <property type="match status" value="1"/>
</dbReference>
<keyword evidence="8" id="KW-1185">Reference proteome</keyword>
<dbReference type="eggNOG" id="COG1802">
    <property type="taxonomic scope" value="Bacteria"/>
</dbReference>
<evidence type="ECO:0000256" key="3">
    <source>
        <dbReference type="ARBA" id="ARBA00023125"/>
    </source>
</evidence>
<reference evidence="7 8" key="1">
    <citation type="submission" date="2006-06" db="EMBL/GenBank/DDBJ databases">
        <title>Complete sequence of Rubrobacter xylanophilus DSM 9941.</title>
        <authorList>
            <consortium name="US DOE Joint Genome Institute"/>
            <person name="Copeland A."/>
            <person name="Lucas S."/>
            <person name="Lapidus A."/>
            <person name="Barry K."/>
            <person name="Detter J.C."/>
            <person name="Glavina del Rio T."/>
            <person name="Hammon N."/>
            <person name="Israni S."/>
            <person name="Dalin E."/>
            <person name="Tice H."/>
            <person name="Pitluck S."/>
            <person name="Munk A.C."/>
            <person name="Brettin T."/>
            <person name="Bruce D."/>
            <person name="Han C."/>
            <person name="Tapia R."/>
            <person name="Gilna P."/>
            <person name="Schmutz J."/>
            <person name="Larimer F."/>
            <person name="Land M."/>
            <person name="Hauser L."/>
            <person name="Kyrpides N."/>
            <person name="Lykidis A."/>
            <person name="da Costa M.S."/>
            <person name="Rainey F.A."/>
            <person name="Empadinhas N."/>
            <person name="Jolivet E."/>
            <person name="Battista J.R."/>
            <person name="Richardson P."/>
        </authorList>
    </citation>
    <scope>NUCLEOTIDE SEQUENCE [LARGE SCALE GENOMIC DNA]</scope>
    <source>
        <strain evidence="8">DSM 9941 / NBRC 16129 / PRD-1</strain>
    </source>
</reference>
<dbReference type="EMBL" id="CP000386">
    <property type="protein sequence ID" value="ABG04812.1"/>
    <property type="molecule type" value="Genomic_DNA"/>
</dbReference>
<dbReference type="Gene3D" id="1.10.10.10">
    <property type="entry name" value="Winged helix-like DNA-binding domain superfamily/Winged helix DNA-binding domain"/>
    <property type="match status" value="1"/>
</dbReference>
<evidence type="ECO:0000256" key="1">
    <source>
        <dbReference type="ARBA" id="ARBA00023002"/>
    </source>
</evidence>
<dbReference type="SUPFAM" id="SSF46785">
    <property type="entry name" value="Winged helix' DNA-binding domain"/>
    <property type="match status" value="1"/>
</dbReference>
<dbReference type="InterPro" id="IPR008920">
    <property type="entry name" value="TF_FadR/GntR_C"/>
</dbReference>
<feature type="domain" description="Flavin reductase like" evidence="6">
    <location>
        <begin position="25"/>
        <end position="167"/>
    </location>
</feature>
<dbReference type="PANTHER" id="PTHR30466:SF1">
    <property type="entry name" value="FMN REDUCTASE (NADH) RUTF"/>
    <property type="match status" value="1"/>
</dbReference>
<dbReference type="GO" id="GO:0042602">
    <property type="term" value="F:riboflavin reductase (NADPH) activity"/>
    <property type="evidence" value="ECO:0007669"/>
    <property type="project" value="TreeGrafter"/>
</dbReference>
<keyword evidence="4" id="KW-0804">Transcription</keyword>
<name>Q1AUW6_RUBXD</name>
<accession>Q1AUW6</accession>